<protein>
    <submittedName>
        <fullName evidence="1">Uncharacterized protein</fullName>
    </submittedName>
</protein>
<accession>A0A9D1SRW8</accession>
<reference evidence="1" key="2">
    <citation type="journal article" date="2021" name="PeerJ">
        <title>Extensive microbial diversity within the chicken gut microbiome revealed by metagenomics and culture.</title>
        <authorList>
            <person name="Gilroy R."/>
            <person name="Ravi A."/>
            <person name="Getino M."/>
            <person name="Pursley I."/>
            <person name="Horton D.L."/>
            <person name="Alikhan N.F."/>
            <person name="Baker D."/>
            <person name="Gharbi K."/>
            <person name="Hall N."/>
            <person name="Watson M."/>
            <person name="Adriaenssens E.M."/>
            <person name="Foster-Nyarko E."/>
            <person name="Jarju S."/>
            <person name="Secka A."/>
            <person name="Antonio M."/>
            <person name="Oren A."/>
            <person name="Chaudhuri R.R."/>
            <person name="La Ragione R."/>
            <person name="Hildebrand F."/>
            <person name="Pallen M.J."/>
        </authorList>
    </citation>
    <scope>NUCLEOTIDE SEQUENCE</scope>
    <source>
        <strain evidence="1">CHK154-7741</strain>
    </source>
</reference>
<organism evidence="1 2">
    <name type="scientific">Candidatus Limenecus avicola</name>
    <dbReference type="NCBI Taxonomy" id="2840847"/>
    <lineage>
        <taxon>Bacteria</taxon>
        <taxon>Bacillati</taxon>
        <taxon>Bacillota</taxon>
        <taxon>Clostridia</taxon>
        <taxon>Eubacteriales</taxon>
        <taxon>Clostridiaceae</taxon>
        <taxon>Clostridiaceae incertae sedis</taxon>
        <taxon>Candidatus Limenecus</taxon>
    </lineage>
</organism>
<sequence length="219" mass="24880">MQNPIRKTFIDSITEYLLDTGKNIANLASPTSILKASLDNIENKNEEEFINSVLSNLVNIDIQSLDAVRSLNRLYKSLLVISKATTQEKIDRFIELTVNGIIAQEQLSDEDYELFVNIVDELTDQEFLILHTINKFELPHIGETINNPLSNQISEQLIASLNMDEDLFKSYVSRLKAKGLILSIPGGFISHNTPFFINIVDGNISVLYKKLIEFLEKEY</sequence>
<proteinExistence type="predicted"/>
<dbReference type="EMBL" id="DVOD01000037">
    <property type="protein sequence ID" value="HIU92517.1"/>
    <property type="molecule type" value="Genomic_DNA"/>
</dbReference>
<reference evidence="1" key="1">
    <citation type="submission" date="2020-10" db="EMBL/GenBank/DDBJ databases">
        <authorList>
            <person name="Gilroy R."/>
        </authorList>
    </citation>
    <scope>NUCLEOTIDE SEQUENCE</scope>
    <source>
        <strain evidence="1">CHK154-7741</strain>
    </source>
</reference>
<comment type="caution">
    <text evidence="1">The sequence shown here is derived from an EMBL/GenBank/DDBJ whole genome shotgun (WGS) entry which is preliminary data.</text>
</comment>
<dbReference type="Proteomes" id="UP000886748">
    <property type="component" value="Unassembled WGS sequence"/>
</dbReference>
<evidence type="ECO:0000313" key="2">
    <source>
        <dbReference type="Proteomes" id="UP000886748"/>
    </source>
</evidence>
<name>A0A9D1SRW8_9CLOT</name>
<dbReference type="AlphaFoldDB" id="A0A9D1SRW8"/>
<gene>
    <name evidence="1" type="ORF">IAD26_05220</name>
</gene>
<evidence type="ECO:0000313" key="1">
    <source>
        <dbReference type="EMBL" id="HIU92517.1"/>
    </source>
</evidence>